<dbReference type="Pfam" id="PF05935">
    <property type="entry name" value="Arylsulfotrans"/>
    <property type="match status" value="1"/>
</dbReference>
<dbReference type="InterPro" id="IPR035391">
    <property type="entry name" value="Arylsulfotran_N"/>
</dbReference>
<reference evidence="4" key="1">
    <citation type="submission" date="2016-11" db="EMBL/GenBank/DDBJ databases">
        <authorList>
            <person name="Jaros S."/>
            <person name="Januszkiewicz K."/>
            <person name="Wedrychowicz H."/>
        </authorList>
    </citation>
    <scope>NUCLEOTIDE SEQUENCE [LARGE SCALE GENOMIC DNA]</scope>
    <source>
        <strain evidence="4">DSM 4029</strain>
    </source>
</reference>
<dbReference type="InterPro" id="IPR010262">
    <property type="entry name" value="Arylsulfotransferase_bact"/>
</dbReference>
<name>A0AAQ1MDP0_9FIRM</name>
<dbReference type="InterPro" id="IPR011047">
    <property type="entry name" value="Quinoprotein_ADH-like_sf"/>
</dbReference>
<organism evidence="3 4">
    <name type="scientific">Bittarella massiliensis</name>
    <name type="common">ex Durand et al. 2017</name>
    <dbReference type="NCBI Taxonomy" id="1720313"/>
    <lineage>
        <taxon>Bacteria</taxon>
        <taxon>Bacillati</taxon>
        <taxon>Bacillota</taxon>
        <taxon>Clostridia</taxon>
        <taxon>Eubacteriales</taxon>
        <taxon>Oscillospiraceae</taxon>
        <taxon>Bittarella (ex Durand et al. 2017)</taxon>
    </lineage>
</organism>
<dbReference type="PANTHER" id="PTHR35340:SF10">
    <property type="entry name" value="CYTOPLASMIC PROTEIN"/>
    <property type="match status" value="1"/>
</dbReference>
<evidence type="ECO:0000313" key="2">
    <source>
        <dbReference type="EMBL" id="MZL69117.1"/>
    </source>
</evidence>
<reference evidence="2 5" key="3">
    <citation type="journal article" date="2019" name="Nat. Med.">
        <title>A library of human gut bacterial isolates paired with longitudinal multiomics data enables mechanistic microbiome research.</title>
        <authorList>
            <person name="Poyet M."/>
            <person name="Groussin M."/>
            <person name="Gibbons S.M."/>
            <person name="Avila-Pacheco J."/>
            <person name="Jiang X."/>
            <person name="Kearney S.M."/>
            <person name="Perrotta A.R."/>
            <person name="Berdy B."/>
            <person name="Zhao S."/>
            <person name="Lieberman T.D."/>
            <person name="Swanson P.K."/>
            <person name="Smith M."/>
            <person name="Roesemann S."/>
            <person name="Alexander J.E."/>
            <person name="Rich S.A."/>
            <person name="Livny J."/>
            <person name="Vlamakis H."/>
            <person name="Clish C."/>
            <person name="Bullock K."/>
            <person name="Deik A."/>
            <person name="Scott J."/>
            <person name="Pierce K.A."/>
            <person name="Xavier R.J."/>
            <person name="Alm E.J."/>
        </authorList>
    </citation>
    <scope>NUCLEOTIDE SEQUENCE [LARGE SCALE GENOMIC DNA]</scope>
    <source>
        <strain evidence="2 5">BIOML-A2</strain>
    </source>
</reference>
<comment type="caution">
    <text evidence="3">The sequence shown here is derived from an EMBL/GenBank/DDBJ whole genome shotgun (WGS) entry which is preliminary data.</text>
</comment>
<dbReference type="Pfam" id="PF17425">
    <property type="entry name" value="Arylsulfotran_N"/>
    <property type="match status" value="1"/>
</dbReference>
<reference evidence="3" key="2">
    <citation type="submission" date="2016-11" db="EMBL/GenBank/DDBJ databases">
        <authorList>
            <person name="Varghese N."/>
            <person name="Submissions S."/>
        </authorList>
    </citation>
    <scope>NUCLEOTIDE SEQUENCE</scope>
    <source>
        <strain evidence="3">DSM 4029</strain>
    </source>
</reference>
<proteinExistence type="predicted"/>
<dbReference type="Proteomes" id="UP000184089">
    <property type="component" value="Unassembled WGS sequence"/>
</dbReference>
<evidence type="ECO:0000313" key="5">
    <source>
        <dbReference type="Proteomes" id="UP000474718"/>
    </source>
</evidence>
<dbReference type="GO" id="GO:0004062">
    <property type="term" value="F:aryl sulfotransferase activity"/>
    <property type="evidence" value="ECO:0007669"/>
    <property type="project" value="InterPro"/>
</dbReference>
<protein>
    <submittedName>
        <fullName evidence="2">Aryl sulfotransferase</fullName>
    </submittedName>
    <submittedName>
        <fullName evidence="3">Arylsulfate sulfotransferase</fullName>
    </submittedName>
</protein>
<keyword evidence="5" id="KW-1185">Reference proteome</keyword>
<dbReference type="PANTHER" id="PTHR35340">
    <property type="entry name" value="PQQ ENZYME REPEAT PROTEIN-RELATED"/>
    <property type="match status" value="1"/>
</dbReference>
<dbReference type="RefSeq" id="WP_021658034.1">
    <property type="nucleotide sequence ID" value="NZ_FQVY01000002.1"/>
</dbReference>
<dbReference type="InterPro" id="IPR053143">
    <property type="entry name" value="Arylsulfate_ST"/>
</dbReference>
<sequence length="625" mass="70571">MEKTISYTRQEHIITRQARAEEALLSQLDAGDYTPEHPLVQLNPYFFAPLCALVFFHTVTPCEVTVRVLGKEPAGDMVHRFPRETRHVLPVYGLYPGWDNQVEITLENGEKSRLSIPTDPLPDEVPQATSIDTTAAYMGGNVMVLTAAMAATPVAFDYRGDIRWYSTEKLNFDLKRRPNGHLLVGTERFVGMPYYTTGVYEMAFSGKIFKEYRVPGGYHHDHFPMEDGNLLILTQQPEAATVEDCCVLVDKDTGKILKSWDYKKVLPQDKGGSGSQDEHDWFHNNAVWYDKKTNSLTFSGRHQDAIINLDYDTGDLNWIIGDPQGWPEEMQRYFFTPVGEDFEWQYEQHACMVLPDGDIMCLDNGHYRSKDPAHYLKAADSYTRGVRYRIDTEKMTIRQVWQYGKERGAEFFSCYISNVEYYKDGHYLVHSGGIGTLDGAPCEGIPAQMKQGPDGDRVQLGSITCELVDDRLVYELHVPANCYRAEKLPLYYAGEQAELGAGKVLGSLGITGEFDTAIPAEETGELVPEHYGARLVEEDDRFTFSATYEKGELVQLLLCGEDGSTHRYFINTAKQSFKAMCVGTFQKADPRDVDKVISKEGLSGRYQVKLVCDDKLYETGVTITA</sequence>
<dbReference type="EMBL" id="WWVX01000002">
    <property type="protein sequence ID" value="MZL69117.1"/>
    <property type="molecule type" value="Genomic_DNA"/>
</dbReference>
<evidence type="ECO:0000313" key="4">
    <source>
        <dbReference type="Proteomes" id="UP000184089"/>
    </source>
</evidence>
<accession>A0AAQ1MDP0</accession>
<dbReference type="Proteomes" id="UP000474718">
    <property type="component" value="Unassembled WGS sequence"/>
</dbReference>
<dbReference type="SUPFAM" id="SSF50998">
    <property type="entry name" value="Quinoprotein alcohol dehydrogenase-like"/>
    <property type="match status" value="1"/>
</dbReference>
<feature type="domain" description="Arylsulfotransferase N-terminal" evidence="1">
    <location>
        <begin position="39"/>
        <end position="111"/>
    </location>
</feature>
<gene>
    <name evidence="2" type="ORF">GT747_04950</name>
    <name evidence="3" type="ORF">SAMN05444424_1563</name>
</gene>
<dbReference type="AlphaFoldDB" id="A0AAQ1MDP0"/>
<dbReference type="Gene3D" id="2.60.40.3100">
    <property type="entry name" value="Arylsulphate sulphotransferase monomer, N-terminal domain"/>
    <property type="match status" value="1"/>
</dbReference>
<dbReference type="EMBL" id="FQVY01000002">
    <property type="protein sequence ID" value="SHG12593.1"/>
    <property type="molecule type" value="Genomic_DNA"/>
</dbReference>
<evidence type="ECO:0000259" key="1">
    <source>
        <dbReference type="Pfam" id="PF17425"/>
    </source>
</evidence>
<evidence type="ECO:0000313" key="3">
    <source>
        <dbReference type="EMBL" id="SHG12593.1"/>
    </source>
</evidence>
<dbReference type="InterPro" id="IPR038477">
    <property type="entry name" value="ASST_N_sf"/>
</dbReference>